<dbReference type="PROSITE" id="PS50902">
    <property type="entry name" value="FLAVODOXIN_LIKE"/>
    <property type="match status" value="1"/>
</dbReference>
<dbReference type="InterPro" id="IPR008254">
    <property type="entry name" value="Flavodoxin/NO_synth"/>
</dbReference>
<dbReference type="EMBL" id="CZKB01000025">
    <property type="protein sequence ID" value="CUR62015.1"/>
    <property type="molecule type" value="Genomic_DNA"/>
</dbReference>
<name>A0A2P2CJ19_9ZZZZ</name>
<dbReference type="InterPro" id="IPR029039">
    <property type="entry name" value="Flavoprotein-like_sf"/>
</dbReference>
<dbReference type="InterPro" id="IPR001226">
    <property type="entry name" value="Flavodoxin_CS"/>
</dbReference>
<dbReference type="Gene3D" id="3.40.50.360">
    <property type="match status" value="1"/>
</dbReference>
<dbReference type="SUPFAM" id="SSF52218">
    <property type="entry name" value="Flavoproteins"/>
    <property type="match status" value="1"/>
</dbReference>
<dbReference type="AlphaFoldDB" id="A0A2P2CJ19"/>
<dbReference type="GO" id="GO:0009055">
    <property type="term" value="F:electron transfer activity"/>
    <property type="evidence" value="ECO:0007669"/>
    <property type="project" value="InterPro"/>
</dbReference>
<protein>
    <recommendedName>
        <fullName evidence="1">Flavodoxin-like domain-containing protein</fullName>
    </recommendedName>
</protein>
<accession>A0A2P2CJ19</accession>
<sequence length="178" mass="18756">MAQVLPRIHPSTEEPVMSTLVVFESFWGNTATVARAVAEGIAGPVEVVGVADAPTPLPHDVDLLVVGGPTHAFGMTRATTRRDAVKQGGEAGHEETGIREWLAALAPVSGLDVATFDTRAAAVRRLPGSAARGAARSVSHSHLGRVVDTESFYVDDTDGPLLDGEVERARAWGRTLRS</sequence>
<reference evidence="2" key="1">
    <citation type="submission" date="2015-08" db="EMBL/GenBank/DDBJ databases">
        <authorList>
            <person name="Babu N.S."/>
            <person name="Beckwith C.J."/>
            <person name="Beseler K.G."/>
            <person name="Brison A."/>
            <person name="Carone J.V."/>
            <person name="Caskin T.P."/>
            <person name="Diamond M."/>
            <person name="Durham M.E."/>
            <person name="Foxe J.M."/>
            <person name="Go M."/>
            <person name="Henderson B.A."/>
            <person name="Jones I.B."/>
            <person name="McGettigan J.A."/>
            <person name="Micheletti S.J."/>
            <person name="Nasrallah M.E."/>
            <person name="Ortiz D."/>
            <person name="Piller C.R."/>
            <person name="Privatt S.R."/>
            <person name="Schneider S.L."/>
            <person name="Sharp S."/>
            <person name="Smith T.C."/>
            <person name="Stanton J.D."/>
            <person name="Ullery H.E."/>
            <person name="Wilson R.J."/>
            <person name="Serrano M.G."/>
            <person name="Buck G."/>
            <person name="Lee V."/>
            <person name="Wang Y."/>
            <person name="Carvalho R."/>
            <person name="Voegtly L."/>
            <person name="Shi R."/>
            <person name="Duckworth R."/>
            <person name="Johnson A."/>
            <person name="Loviza R."/>
            <person name="Walstead R."/>
            <person name="Shah Z."/>
            <person name="Kiflezghi M."/>
            <person name="Wade K."/>
            <person name="Ball S.L."/>
            <person name="Bradley K.W."/>
            <person name="Asai D.J."/>
            <person name="Bowman C.A."/>
            <person name="Russell D.A."/>
            <person name="Pope W.H."/>
            <person name="Jacobs-Sera D."/>
            <person name="Hendrix R.W."/>
            <person name="Hatfull G.F."/>
        </authorList>
    </citation>
    <scope>NUCLEOTIDE SEQUENCE</scope>
</reference>
<evidence type="ECO:0000313" key="2">
    <source>
        <dbReference type="EMBL" id="CUR62015.1"/>
    </source>
</evidence>
<gene>
    <name evidence="2" type="ORF">NOCA150315</name>
</gene>
<proteinExistence type="predicted"/>
<feature type="domain" description="Flavodoxin-like" evidence="1">
    <location>
        <begin position="19"/>
        <end position="177"/>
    </location>
</feature>
<evidence type="ECO:0000259" key="1">
    <source>
        <dbReference type="PROSITE" id="PS50902"/>
    </source>
</evidence>
<dbReference type="GO" id="GO:0010181">
    <property type="term" value="F:FMN binding"/>
    <property type="evidence" value="ECO:0007669"/>
    <property type="project" value="InterPro"/>
</dbReference>
<organism evidence="2">
    <name type="scientific">metagenome</name>
    <dbReference type="NCBI Taxonomy" id="256318"/>
    <lineage>
        <taxon>unclassified sequences</taxon>
        <taxon>metagenomes</taxon>
    </lineage>
</organism>
<dbReference type="PROSITE" id="PS00201">
    <property type="entry name" value="FLAVODOXIN"/>
    <property type="match status" value="1"/>
</dbReference>